<evidence type="ECO:0000256" key="3">
    <source>
        <dbReference type="ARBA" id="ARBA00022692"/>
    </source>
</evidence>
<keyword evidence="3 6" id="KW-0812">Transmembrane</keyword>
<keyword evidence="6" id="KW-1003">Cell membrane</keyword>
<keyword evidence="9" id="KW-1185">Reference proteome</keyword>
<feature type="transmembrane region" description="Helical" evidence="6">
    <location>
        <begin position="247"/>
        <end position="267"/>
    </location>
</feature>
<dbReference type="Pfam" id="PF01925">
    <property type="entry name" value="TauE"/>
    <property type="match status" value="1"/>
</dbReference>
<evidence type="ECO:0000256" key="1">
    <source>
        <dbReference type="ARBA" id="ARBA00004141"/>
    </source>
</evidence>
<feature type="transmembrane region" description="Helical" evidence="6">
    <location>
        <begin position="279"/>
        <end position="297"/>
    </location>
</feature>
<organism evidence="8 9">
    <name type="scientific">Candidatus Mycobacterium methanotrophicum</name>
    <dbReference type="NCBI Taxonomy" id="2943498"/>
    <lineage>
        <taxon>Bacteria</taxon>
        <taxon>Bacillati</taxon>
        <taxon>Actinomycetota</taxon>
        <taxon>Actinomycetes</taxon>
        <taxon>Mycobacteriales</taxon>
        <taxon>Mycobacteriaceae</taxon>
        <taxon>Mycobacterium</taxon>
    </lineage>
</organism>
<feature type="transmembrane region" description="Helical" evidence="6">
    <location>
        <begin position="183"/>
        <end position="213"/>
    </location>
</feature>
<dbReference type="PANTHER" id="PTHR43701">
    <property type="entry name" value="MEMBRANE TRANSPORTER PROTEIN MJ0441-RELATED"/>
    <property type="match status" value="1"/>
</dbReference>
<dbReference type="PANTHER" id="PTHR43701:SF2">
    <property type="entry name" value="MEMBRANE TRANSPORTER PROTEIN YJNA-RELATED"/>
    <property type="match status" value="1"/>
</dbReference>
<evidence type="ECO:0000256" key="2">
    <source>
        <dbReference type="ARBA" id="ARBA00009142"/>
    </source>
</evidence>
<evidence type="ECO:0000313" key="8">
    <source>
        <dbReference type="EMBL" id="UQX10935.1"/>
    </source>
</evidence>
<feature type="transmembrane region" description="Helical" evidence="6">
    <location>
        <begin position="52"/>
        <end position="73"/>
    </location>
</feature>
<protein>
    <recommendedName>
        <fullName evidence="6">Probable membrane transporter protein</fullName>
    </recommendedName>
</protein>
<feature type="compositionally biased region" description="Polar residues" evidence="7">
    <location>
        <begin position="153"/>
        <end position="166"/>
    </location>
</feature>
<feature type="region of interest" description="Disordered" evidence="7">
    <location>
        <begin position="139"/>
        <end position="170"/>
    </location>
</feature>
<feature type="transmembrane region" description="Helical" evidence="6">
    <location>
        <begin position="105"/>
        <end position="124"/>
    </location>
</feature>
<proteinExistence type="inferred from homology"/>
<feature type="transmembrane region" description="Helical" evidence="6">
    <location>
        <begin position="219"/>
        <end position="240"/>
    </location>
</feature>
<comment type="similarity">
    <text evidence="2 6">Belongs to the 4-toluene sulfonate uptake permease (TSUP) (TC 2.A.102) family.</text>
</comment>
<comment type="subcellular location">
    <subcellularLocation>
        <location evidence="6">Cell membrane</location>
        <topology evidence="6">Multi-pass membrane protein</topology>
    </subcellularLocation>
    <subcellularLocation>
        <location evidence="1">Membrane</location>
        <topology evidence="1">Multi-pass membrane protein</topology>
    </subcellularLocation>
</comment>
<reference evidence="8" key="1">
    <citation type="submission" date="2022-05" db="EMBL/GenBank/DDBJ databases">
        <title>A methanotrophic Mycobacterium dominates a cave microbial ecosystem.</title>
        <authorList>
            <person name="Van Spanning R.J.M."/>
            <person name="Guan Q."/>
            <person name="Melkonian C."/>
            <person name="Gallant J."/>
            <person name="Polerecky L."/>
            <person name="Flot J.-F."/>
            <person name="Brandt B.W."/>
            <person name="Braster M."/>
            <person name="Iturbe Espinoza P."/>
            <person name="Aerts J."/>
            <person name="Meima-Franke M."/>
            <person name="Piersma S.R."/>
            <person name="Bunduc C."/>
            <person name="Ummels R."/>
            <person name="Pain A."/>
            <person name="Fleming E.J."/>
            <person name="van der Wel N."/>
            <person name="Gherman V.D."/>
            <person name="Sarbu S.M."/>
            <person name="Bodelier P.L.E."/>
            <person name="Bitter W."/>
        </authorList>
    </citation>
    <scope>NUCLEOTIDE SEQUENCE</scope>
    <source>
        <strain evidence="8">Sulfur Cave</strain>
    </source>
</reference>
<accession>A0ABY4QLV8</accession>
<dbReference type="EMBL" id="CP097320">
    <property type="protein sequence ID" value="UQX10935.1"/>
    <property type="molecule type" value="Genomic_DNA"/>
</dbReference>
<name>A0ABY4QLV8_9MYCO</name>
<feature type="transmembrane region" description="Helical" evidence="6">
    <location>
        <begin position="21"/>
        <end position="46"/>
    </location>
</feature>
<evidence type="ECO:0000256" key="7">
    <source>
        <dbReference type="SAM" id="MobiDB-lite"/>
    </source>
</evidence>
<gene>
    <name evidence="8" type="ORF">M5I08_23900</name>
</gene>
<feature type="transmembrane region" description="Helical" evidence="6">
    <location>
        <begin position="80"/>
        <end position="99"/>
    </location>
</feature>
<sequence length="299" mass="29921">MSTARLAALGTTGVVSVSAPLGLLIGLSLGALGGGGSVLAVPALVYGVGQSAHAATTTSLLAVGATALVGMLGHLHAGRVRLASGLIFGLVGAGGSLLGSLLSKAIPNNVLLVAFSALILVAAWRMHGRHTETPCHTSQLAKANAAHKHGQPATVSSRGESTSAPTRQAGGRKRVTVATVTRVAIAGSIVGFLTGFFGVGGGFVIVPGLVLALGFDMPVAVGTSLLVIAISSAESLAFRLPREQIDWLVAAPLTAAGIVGVLFGDVVAARVPAERLTRWFVWLLVVVACGTAVQAALSR</sequence>
<dbReference type="Proteomes" id="UP001056610">
    <property type="component" value="Chromosome"/>
</dbReference>
<evidence type="ECO:0000256" key="4">
    <source>
        <dbReference type="ARBA" id="ARBA00022989"/>
    </source>
</evidence>
<evidence type="ECO:0000313" key="9">
    <source>
        <dbReference type="Proteomes" id="UP001056610"/>
    </source>
</evidence>
<dbReference type="InterPro" id="IPR002781">
    <property type="entry name" value="TM_pro_TauE-like"/>
</dbReference>
<dbReference type="InterPro" id="IPR051598">
    <property type="entry name" value="TSUP/Inactive_protease-like"/>
</dbReference>
<evidence type="ECO:0000256" key="5">
    <source>
        <dbReference type="ARBA" id="ARBA00023136"/>
    </source>
</evidence>
<keyword evidence="5 6" id="KW-0472">Membrane</keyword>
<evidence type="ECO:0000256" key="6">
    <source>
        <dbReference type="RuleBase" id="RU363041"/>
    </source>
</evidence>
<keyword evidence="4 6" id="KW-1133">Transmembrane helix</keyword>
<dbReference type="RefSeq" id="WP_219068308.1">
    <property type="nucleotide sequence ID" value="NZ_CAJUXY010000034.1"/>
</dbReference>